<accession>A0A165P717</accession>
<reference evidence="1 2" key="1">
    <citation type="journal article" date="2016" name="Mol. Biol. Evol.">
        <title>Comparative Genomics of Early-Diverging Mushroom-Forming Fungi Provides Insights into the Origins of Lignocellulose Decay Capabilities.</title>
        <authorList>
            <person name="Nagy L.G."/>
            <person name="Riley R."/>
            <person name="Tritt A."/>
            <person name="Adam C."/>
            <person name="Daum C."/>
            <person name="Floudas D."/>
            <person name="Sun H."/>
            <person name="Yadav J.S."/>
            <person name="Pangilinan J."/>
            <person name="Larsson K.H."/>
            <person name="Matsuura K."/>
            <person name="Barry K."/>
            <person name="Labutti K."/>
            <person name="Kuo R."/>
            <person name="Ohm R.A."/>
            <person name="Bhattacharya S.S."/>
            <person name="Shirouzu T."/>
            <person name="Yoshinaga Y."/>
            <person name="Martin F.M."/>
            <person name="Grigoriev I.V."/>
            <person name="Hibbett D.S."/>
        </authorList>
    </citation>
    <scope>NUCLEOTIDE SEQUENCE [LARGE SCALE GENOMIC DNA]</scope>
    <source>
        <strain evidence="1 2">HHB12029</strain>
    </source>
</reference>
<sequence>MAIAVRRGQRAGQLLLYAAPVRDRVGVKFSYSGVELSSCLLHHLVYDVICASREPTSDLETPTSRFQPDSSLLRRDRGLAAAEVRDICRTRNVISCGFDDIQTRYILPRTAAPSLGSFSRRLRALDAFSRFGHPVSHTSRPPYFDVDENTLHVPGALKCTHRTFERNPRRPR</sequence>
<protein>
    <submittedName>
        <fullName evidence="1">Uncharacterized protein</fullName>
    </submittedName>
</protein>
<dbReference type="InParanoid" id="A0A165P717"/>
<dbReference type="AlphaFoldDB" id="A0A165P717"/>
<keyword evidence="2" id="KW-1185">Reference proteome</keyword>
<evidence type="ECO:0000313" key="2">
    <source>
        <dbReference type="Proteomes" id="UP000077266"/>
    </source>
</evidence>
<gene>
    <name evidence="1" type="ORF">EXIGLDRAFT_48439</name>
</gene>
<evidence type="ECO:0000313" key="1">
    <source>
        <dbReference type="EMBL" id="KZW01736.1"/>
    </source>
</evidence>
<name>A0A165P717_EXIGL</name>
<dbReference type="EMBL" id="KV425892">
    <property type="protein sequence ID" value="KZW01736.1"/>
    <property type="molecule type" value="Genomic_DNA"/>
</dbReference>
<proteinExistence type="predicted"/>
<organism evidence="1 2">
    <name type="scientific">Exidia glandulosa HHB12029</name>
    <dbReference type="NCBI Taxonomy" id="1314781"/>
    <lineage>
        <taxon>Eukaryota</taxon>
        <taxon>Fungi</taxon>
        <taxon>Dikarya</taxon>
        <taxon>Basidiomycota</taxon>
        <taxon>Agaricomycotina</taxon>
        <taxon>Agaricomycetes</taxon>
        <taxon>Auriculariales</taxon>
        <taxon>Exidiaceae</taxon>
        <taxon>Exidia</taxon>
    </lineage>
</organism>
<dbReference type="Proteomes" id="UP000077266">
    <property type="component" value="Unassembled WGS sequence"/>
</dbReference>